<proteinExistence type="predicted"/>
<reference evidence="1 2" key="1">
    <citation type="journal article" date="2017" name="Environ. Microbiol.">
        <title>Decay of the glycolytic pathway and adaptation to intranuclear parasitism within Enterocytozoonidae microsporidia.</title>
        <authorList>
            <person name="Wiredu Boakye D."/>
            <person name="Jaroenlak P."/>
            <person name="Prachumwat A."/>
            <person name="Williams T.A."/>
            <person name="Bateman K.S."/>
            <person name="Itsathitphaisarn O."/>
            <person name="Sritunyalucksana K."/>
            <person name="Paszkiewicz K.H."/>
            <person name="Moore K.A."/>
            <person name="Stentiford G.D."/>
            <person name="Williams B.A."/>
        </authorList>
    </citation>
    <scope>NUCLEOTIDE SEQUENCE [LARGE SCALE GENOMIC DNA]</scope>
    <source>
        <strain evidence="1 2">GB1</strain>
    </source>
</reference>
<dbReference type="VEuPathDB" id="MicrosporidiaDB:A0H76_2889"/>
<evidence type="ECO:0000313" key="2">
    <source>
        <dbReference type="Proteomes" id="UP000192356"/>
    </source>
</evidence>
<accession>A0A1X0Q676</accession>
<evidence type="ECO:0000313" key="1">
    <source>
        <dbReference type="EMBL" id="ORD95254.1"/>
    </source>
</evidence>
<sequence length="122" mass="14487">MKIKRYYETIIKDIVNLLTLHLTRNGERSLLFKMVLSFAENTDNDIKLLICKNLLGILIEFRTIKDDYISNRIITTFEIHARNNYIKQSIHNIINKLIDNDIYVNEVIPIIIDKNHISFIKR</sequence>
<dbReference type="OrthoDB" id="2189352at2759"/>
<dbReference type="AlphaFoldDB" id="A0A1X0Q676"/>
<organism evidence="1 2">
    <name type="scientific">Hepatospora eriocheir</name>
    <dbReference type="NCBI Taxonomy" id="1081669"/>
    <lineage>
        <taxon>Eukaryota</taxon>
        <taxon>Fungi</taxon>
        <taxon>Fungi incertae sedis</taxon>
        <taxon>Microsporidia</taxon>
        <taxon>Hepatosporidae</taxon>
        <taxon>Hepatospora</taxon>
    </lineage>
</organism>
<dbReference type="Proteomes" id="UP000192356">
    <property type="component" value="Unassembled WGS sequence"/>
</dbReference>
<comment type="caution">
    <text evidence="1">The sequence shown here is derived from an EMBL/GenBank/DDBJ whole genome shotgun (WGS) entry which is preliminary data.</text>
</comment>
<dbReference type="VEuPathDB" id="MicrosporidiaDB:HERIO_2611"/>
<name>A0A1X0Q676_9MICR</name>
<keyword evidence="2" id="KW-1185">Reference proteome</keyword>
<gene>
    <name evidence="1" type="ORF">HERIO_2611</name>
</gene>
<dbReference type="EMBL" id="LVKB01000518">
    <property type="protein sequence ID" value="ORD95254.1"/>
    <property type="molecule type" value="Genomic_DNA"/>
</dbReference>
<protein>
    <submittedName>
        <fullName evidence="1">Uncharacterized protein</fullName>
    </submittedName>
</protein>